<dbReference type="Gene3D" id="1.10.8.270">
    <property type="entry name" value="putative rabgap domain of human tbc1 domain family member 14 like domains"/>
    <property type="match status" value="1"/>
</dbReference>
<dbReference type="GO" id="GO:0005096">
    <property type="term" value="F:GTPase activator activity"/>
    <property type="evidence" value="ECO:0007669"/>
    <property type="project" value="TreeGrafter"/>
</dbReference>
<dbReference type="SUPFAM" id="SSF47923">
    <property type="entry name" value="Ypt/Rab-GAP domain of gyp1p"/>
    <property type="match status" value="2"/>
</dbReference>
<dbReference type="AlphaFoldDB" id="A0A3P6C4S6"/>
<feature type="compositionally biased region" description="Basic and acidic residues" evidence="2">
    <location>
        <begin position="810"/>
        <end position="820"/>
    </location>
</feature>
<dbReference type="FunFam" id="1.10.8.270:FF:000018">
    <property type="entry name" value="Ypt/Rab-GAP domain of gyp1p superfamily protein"/>
    <property type="match status" value="1"/>
</dbReference>
<name>A0A3P6C4S6_BRAOL</name>
<feature type="compositionally biased region" description="Basic and acidic residues" evidence="2">
    <location>
        <begin position="91"/>
        <end position="100"/>
    </location>
</feature>
<dbReference type="Gene3D" id="1.10.472.80">
    <property type="entry name" value="Ypt/Rab-GAP domain of gyp1p, domain 3"/>
    <property type="match status" value="1"/>
</dbReference>
<dbReference type="GO" id="GO:0031267">
    <property type="term" value="F:small GTPase binding"/>
    <property type="evidence" value="ECO:0007669"/>
    <property type="project" value="TreeGrafter"/>
</dbReference>
<proteinExistence type="predicted"/>
<keyword evidence="1" id="KW-0175">Coiled coil</keyword>
<feature type="compositionally biased region" description="Basic and acidic residues" evidence="2">
    <location>
        <begin position="119"/>
        <end position="166"/>
    </location>
</feature>
<dbReference type="EMBL" id="LR031873">
    <property type="protein sequence ID" value="VDD05755.1"/>
    <property type="molecule type" value="Genomic_DNA"/>
</dbReference>
<dbReference type="InterPro" id="IPR035969">
    <property type="entry name" value="Rab-GAP_TBC_sf"/>
</dbReference>
<feature type="compositionally biased region" description="Basic and acidic residues" evidence="2">
    <location>
        <begin position="835"/>
        <end position="852"/>
    </location>
</feature>
<feature type="region of interest" description="Disordered" evidence="2">
    <location>
        <begin position="259"/>
        <end position="295"/>
    </location>
</feature>
<feature type="region of interest" description="Disordered" evidence="2">
    <location>
        <begin position="808"/>
        <end position="852"/>
    </location>
</feature>
<feature type="coiled-coil region" evidence="1">
    <location>
        <begin position="744"/>
        <end position="771"/>
    </location>
</feature>
<dbReference type="InterPro" id="IPR000195">
    <property type="entry name" value="Rab-GAP-TBC_dom"/>
</dbReference>
<dbReference type="FunFam" id="1.10.472.80:FF:000013">
    <property type="entry name" value="TBC1 domain family member 8B"/>
    <property type="match status" value="1"/>
</dbReference>
<dbReference type="PANTHER" id="PTHR47219:SF20">
    <property type="entry name" value="TBC1 DOMAIN FAMILY MEMBER 2B"/>
    <property type="match status" value="1"/>
</dbReference>
<feature type="compositionally biased region" description="Basic and acidic residues" evidence="2">
    <location>
        <begin position="179"/>
        <end position="207"/>
    </location>
</feature>
<accession>A0A3P6C4S6</accession>
<dbReference type="PANTHER" id="PTHR47219">
    <property type="entry name" value="RAB GTPASE-ACTIVATING PROTEIN 1-LIKE"/>
    <property type="match status" value="1"/>
</dbReference>
<reference evidence="4" key="1">
    <citation type="submission" date="2018-11" db="EMBL/GenBank/DDBJ databases">
        <authorList>
            <consortium name="Genoscope - CEA"/>
            <person name="William W."/>
        </authorList>
    </citation>
    <scope>NUCLEOTIDE SEQUENCE</scope>
</reference>
<feature type="coiled-coil region" evidence="1">
    <location>
        <begin position="674"/>
        <end position="711"/>
    </location>
</feature>
<feature type="compositionally biased region" description="Low complexity" evidence="2">
    <location>
        <begin position="75"/>
        <end position="90"/>
    </location>
</feature>
<gene>
    <name evidence="4" type="ORF">BOLC4T22664H</name>
</gene>
<evidence type="ECO:0000259" key="3">
    <source>
        <dbReference type="PROSITE" id="PS50086"/>
    </source>
</evidence>
<feature type="region of interest" description="Disordered" evidence="2">
    <location>
        <begin position="56"/>
        <end position="213"/>
    </location>
</feature>
<dbReference type="PROSITE" id="PS50086">
    <property type="entry name" value="TBC_RABGAP"/>
    <property type="match status" value="1"/>
</dbReference>
<dbReference type="InterPro" id="IPR050302">
    <property type="entry name" value="Rab_GAP_TBC_domain"/>
</dbReference>
<dbReference type="Pfam" id="PF00566">
    <property type="entry name" value="RabGAP-TBC"/>
    <property type="match status" value="1"/>
</dbReference>
<protein>
    <recommendedName>
        <fullName evidence="3">Rab-GAP TBC domain-containing protein</fullName>
    </recommendedName>
</protein>
<evidence type="ECO:0000256" key="2">
    <source>
        <dbReference type="SAM" id="MobiDB-lite"/>
    </source>
</evidence>
<sequence>MAEKHLIVVHNYLKDRDAYGFALRPQHVQRYHEYLSIYTEEETERGEKWKNFLDRLDHSPEPCSSEEEFQDTFPAEDGSGSGEESAASGEGSRKEKHESELGDEEVQQFEQCGLETVDDLSKESKPDKEAQYLRVKSLEKDSKPVKDDKEQLESEKDKEKEHSDKSEPDEEKQSQSVKQTEDHEHIQQENESEKPVAEADKCHEKGQQHKKSRSVIEWADIRPCLSSIEDMMCTRVKNVMYVKNSRSHNASRINKALSSIGESVGEETDHDSETSAGRSDSIKEENDAQSSSVTPNPFFPWFEELEVLVRLGVPKDLRGEVWQAFVGVKARRVDNYYHDLLAHITNFDESKEHDVQRKWKKQIEKDIPRTFPGHPALNENGRDSLRRILLAYACHNPSVGYCQAMNFFAGLFLLLMPEENAFWTLVGVIDEYFDGYYTEEMIESQVDQLVFEELMRERFPKLVNHLDYLGVQVAWISGPWFLSIFVNILPWECVLRMWDVLLFEGNRVVLFRTAFALMELYGPAIIATQDAGDAITSLQALASSTFDSSQLVLTACMGYLSTNEARLEELRVIHRPAVLEIVEERMQKGRVWKDKKGLASKLYSFKHEGSILGEHTQKEEGENLEDGSNVDLELDSLPDLQEQAVWLKVELCRLLEEKRSAVLRAEELEIALMEMVKEDNRLELSARIEELEKEVRDLKQALSDKKEQETAMLQVLMKVEQDQKLTEDARVSAEQDAAAQKYAVHVLQEKNEKLAAQLAQMEKRVVTAETTLEATLQYESGQNKALSSPRFAPQETLKKKTGFLSFGLGWRERNKAKEPEETNGDSTSNATSEAKSPEESKSEDLLNPETKR</sequence>
<dbReference type="SMART" id="SM00164">
    <property type="entry name" value="TBC"/>
    <property type="match status" value="1"/>
</dbReference>
<organism evidence="4">
    <name type="scientific">Brassica oleracea</name>
    <name type="common">Wild cabbage</name>
    <dbReference type="NCBI Taxonomy" id="3712"/>
    <lineage>
        <taxon>Eukaryota</taxon>
        <taxon>Viridiplantae</taxon>
        <taxon>Streptophyta</taxon>
        <taxon>Embryophyta</taxon>
        <taxon>Tracheophyta</taxon>
        <taxon>Spermatophyta</taxon>
        <taxon>Magnoliopsida</taxon>
        <taxon>eudicotyledons</taxon>
        <taxon>Gunneridae</taxon>
        <taxon>Pentapetalae</taxon>
        <taxon>rosids</taxon>
        <taxon>malvids</taxon>
        <taxon>Brassicales</taxon>
        <taxon>Brassicaceae</taxon>
        <taxon>Brassiceae</taxon>
        <taxon>Brassica</taxon>
    </lineage>
</organism>
<evidence type="ECO:0000256" key="1">
    <source>
        <dbReference type="SAM" id="Coils"/>
    </source>
</evidence>
<feature type="domain" description="Rab-GAP TBC" evidence="3">
    <location>
        <begin position="312"/>
        <end position="505"/>
    </location>
</feature>
<evidence type="ECO:0000313" key="4">
    <source>
        <dbReference type="EMBL" id="VDD05755.1"/>
    </source>
</evidence>